<evidence type="ECO:0000256" key="4">
    <source>
        <dbReference type="ARBA" id="ARBA00022679"/>
    </source>
</evidence>
<gene>
    <name evidence="9" type="ORF">MAR_008963</name>
</gene>
<name>A0ABY7DXE9_MYAAR</name>
<evidence type="ECO:0000256" key="7">
    <source>
        <dbReference type="ARBA" id="ARBA00023239"/>
    </source>
</evidence>
<sequence length="463" mass="51542">MADKISEDVLDKLIVDLFEIEGVKFGDFKLKSGIHSPAYFDLRVIVSYPKLMKQVSELLYIAAADLNFDSVCGVPYTALPLATVISVEHDKPMLIRRREAKDYGTKKMIEGKYRPGDMCLVVEDVVTSGSSVFETVQLLREYELRVRDAVVLLDREQGGTERLKKDGIKLHSVLTMSRLVDVLQREGKIDNGMRTKVLKFVEHNKFDTSGSQGDGLAQRKQLASSMTFKQRGEAAQNLVARRLFNIMENKQSNLAVSVDLTKSADIIKMVDQVGPHVCVVKTHVDIIEDFTADFVSKLQKLAEKHNFLIFEDRKYADIGNTVCHQYGGGIYKVADWAHITNAHTVPGPGVVQEMSSSGNLATGEYTKETLKIARDHSDFVIGFICQSRICEDPEFICMTPGVKLEGGGDSLGQQYTTPRDAVFSRRTDLVIVGRGITGVTNPEAVANEYRLAAFASYQERISQ</sequence>
<keyword evidence="6" id="KW-0665">Pyrimidine biosynthesis</keyword>
<proteinExistence type="inferred from homology"/>
<dbReference type="PANTHER" id="PTHR19278">
    <property type="entry name" value="OROTATE PHOSPHORIBOSYLTRANSFERASE"/>
    <property type="match status" value="1"/>
</dbReference>
<reference evidence="9" key="1">
    <citation type="submission" date="2022-11" db="EMBL/GenBank/DDBJ databases">
        <title>Centuries of genome instability and evolution in soft-shell clam transmissible cancer (bioRxiv).</title>
        <authorList>
            <person name="Hart S.F.M."/>
            <person name="Yonemitsu M.A."/>
            <person name="Giersch R.M."/>
            <person name="Beal B.F."/>
            <person name="Arriagada G."/>
            <person name="Davis B.W."/>
            <person name="Ostrander E.A."/>
            <person name="Goff S.P."/>
            <person name="Metzger M.J."/>
        </authorList>
    </citation>
    <scope>NUCLEOTIDE SEQUENCE</scope>
    <source>
        <strain evidence="9">MELC-2E11</strain>
        <tissue evidence="9">Siphon/mantle</tissue>
    </source>
</reference>
<keyword evidence="3" id="KW-0328">Glycosyltransferase</keyword>
<keyword evidence="10" id="KW-1185">Reference proteome</keyword>
<comment type="pathway">
    <text evidence="2">Pyrimidine metabolism; UMP biosynthesis via de novo pathway; UMP from orotate: step 1/2.</text>
</comment>
<dbReference type="HAMAP" id="MF_01208">
    <property type="entry name" value="PyrE"/>
    <property type="match status" value="1"/>
</dbReference>
<keyword evidence="4" id="KW-0808">Transferase</keyword>
<evidence type="ECO:0000313" key="10">
    <source>
        <dbReference type="Proteomes" id="UP001164746"/>
    </source>
</evidence>
<organism evidence="9 10">
    <name type="scientific">Mya arenaria</name>
    <name type="common">Soft-shell clam</name>
    <dbReference type="NCBI Taxonomy" id="6604"/>
    <lineage>
        <taxon>Eukaryota</taxon>
        <taxon>Metazoa</taxon>
        <taxon>Spiralia</taxon>
        <taxon>Lophotrochozoa</taxon>
        <taxon>Mollusca</taxon>
        <taxon>Bivalvia</taxon>
        <taxon>Autobranchia</taxon>
        <taxon>Heteroconchia</taxon>
        <taxon>Euheterodonta</taxon>
        <taxon>Imparidentia</taxon>
        <taxon>Neoheterodontei</taxon>
        <taxon>Myida</taxon>
        <taxon>Myoidea</taxon>
        <taxon>Myidae</taxon>
        <taxon>Mya</taxon>
    </lineage>
</organism>
<dbReference type="Pfam" id="PF00156">
    <property type="entry name" value="Pribosyltran"/>
    <property type="match status" value="1"/>
</dbReference>
<dbReference type="SUPFAM" id="SSF51366">
    <property type="entry name" value="Ribulose-phoshate binding barrel"/>
    <property type="match status" value="1"/>
</dbReference>
<dbReference type="CDD" id="cd04725">
    <property type="entry name" value="OMP_decarboxylase_like"/>
    <property type="match status" value="1"/>
</dbReference>
<dbReference type="InterPro" id="IPR011060">
    <property type="entry name" value="RibuloseP-bd_barrel"/>
</dbReference>
<keyword evidence="5" id="KW-0210">Decarboxylase</keyword>
<feature type="domain" description="Orotidine 5'-phosphate decarboxylase" evidence="8">
    <location>
        <begin position="253"/>
        <end position="449"/>
    </location>
</feature>
<accession>A0ABY7DXE9</accession>
<dbReference type="Gene3D" id="3.20.20.70">
    <property type="entry name" value="Aldolase class I"/>
    <property type="match status" value="1"/>
</dbReference>
<dbReference type="CDD" id="cd06223">
    <property type="entry name" value="PRTases_typeI"/>
    <property type="match status" value="1"/>
</dbReference>
<evidence type="ECO:0000259" key="8">
    <source>
        <dbReference type="SMART" id="SM00934"/>
    </source>
</evidence>
<dbReference type="PROSITE" id="PS00156">
    <property type="entry name" value="OMPDECASE"/>
    <property type="match status" value="1"/>
</dbReference>
<dbReference type="InterPro" id="IPR004467">
    <property type="entry name" value="Or_phspho_trans_dom"/>
</dbReference>
<dbReference type="InterPro" id="IPR013785">
    <property type="entry name" value="Aldolase_TIM"/>
</dbReference>
<dbReference type="Proteomes" id="UP001164746">
    <property type="component" value="Chromosome 4"/>
</dbReference>
<dbReference type="InterPro" id="IPR018089">
    <property type="entry name" value="OMPdecase_AS"/>
</dbReference>
<dbReference type="NCBIfam" id="NF010382">
    <property type="entry name" value="PRK13809.1"/>
    <property type="match status" value="1"/>
</dbReference>
<protein>
    <submittedName>
        <fullName evidence="9">UMPS-like protein</fullName>
    </submittedName>
</protein>
<dbReference type="InterPro" id="IPR000836">
    <property type="entry name" value="PRTase_dom"/>
</dbReference>
<dbReference type="Gene3D" id="3.40.50.2020">
    <property type="match status" value="1"/>
</dbReference>
<evidence type="ECO:0000256" key="6">
    <source>
        <dbReference type="ARBA" id="ARBA00022975"/>
    </source>
</evidence>
<evidence type="ECO:0000256" key="2">
    <source>
        <dbReference type="ARBA" id="ARBA00004889"/>
    </source>
</evidence>
<evidence type="ECO:0000256" key="3">
    <source>
        <dbReference type="ARBA" id="ARBA00022676"/>
    </source>
</evidence>
<evidence type="ECO:0000256" key="1">
    <source>
        <dbReference type="ARBA" id="ARBA00004861"/>
    </source>
</evidence>
<dbReference type="InterPro" id="IPR001754">
    <property type="entry name" value="OMPdeCOase_dom"/>
</dbReference>
<dbReference type="PANTHER" id="PTHR19278:SF9">
    <property type="entry name" value="URIDINE 5'-MONOPHOSPHATE SYNTHASE"/>
    <property type="match status" value="1"/>
</dbReference>
<dbReference type="SUPFAM" id="SSF53271">
    <property type="entry name" value="PRTase-like"/>
    <property type="match status" value="1"/>
</dbReference>
<dbReference type="SMART" id="SM00934">
    <property type="entry name" value="OMPdecase"/>
    <property type="match status" value="1"/>
</dbReference>
<comment type="pathway">
    <text evidence="1">Pyrimidine metabolism; UMP biosynthesis via de novo pathway; UMP from orotate: step 2/2.</text>
</comment>
<keyword evidence="7" id="KW-0456">Lyase</keyword>
<dbReference type="Pfam" id="PF00215">
    <property type="entry name" value="OMPdecase"/>
    <property type="match status" value="1"/>
</dbReference>
<evidence type="ECO:0000256" key="5">
    <source>
        <dbReference type="ARBA" id="ARBA00022793"/>
    </source>
</evidence>
<dbReference type="InterPro" id="IPR023031">
    <property type="entry name" value="OPRT"/>
</dbReference>
<dbReference type="NCBIfam" id="TIGR00336">
    <property type="entry name" value="pyrE"/>
    <property type="match status" value="1"/>
</dbReference>
<dbReference type="EMBL" id="CP111015">
    <property type="protein sequence ID" value="WAR02405.1"/>
    <property type="molecule type" value="Genomic_DNA"/>
</dbReference>
<dbReference type="InterPro" id="IPR029057">
    <property type="entry name" value="PRTase-like"/>
</dbReference>
<evidence type="ECO:0000313" key="9">
    <source>
        <dbReference type="EMBL" id="WAR02405.1"/>
    </source>
</evidence>